<dbReference type="GO" id="GO:0016747">
    <property type="term" value="F:acyltransferase activity, transferring groups other than amino-acyl groups"/>
    <property type="evidence" value="ECO:0007669"/>
    <property type="project" value="InterPro"/>
</dbReference>
<keyword evidence="2" id="KW-0012">Acyltransferase</keyword>
<accession>A0AAE3UGD5</accession>
<comment type="caution">
    <text evidence="4">The sequence shown here is derived from an EMBL/GenBank/DDBJ whole genome shotgun (WGS) entry which is preliminary data.</text>
</comment>
<keyword evidence="1" id="KW-0808">Transferase</keyword>
<evidence type="ECO:0000256" key="1">
    <source>
        <dbReference type="ARBA" id="ARBA00022679"/>
    </source>
</evidence>
<dbReference type="Pfam" id="PF00583">
    <property type="entry name" value="Acetyltransf_1"/>
    <property type="match status" value="1"/>
</dbReference>
<dbReference type="SUPFAM" id="SSF55729">
    <property type="entry name" value="Acyl-CoA N-acyltransferases (Nat)"/>
    <property type="match status" value="1"/>
</dbReference>
<dbReference type="PROSITE" id="PS51186">
    <property type="entry name" value="GNAT"/>
    <property type="match status" value="1"/>
</dbReference>
<dbReference type="InterPro" id="IPR016181">
    <property type="entry name" value="Acyl_CoA_acyltransferase"/>
</dbReference>
<dbReference type="InterPro" id="IPR000182">
    <property type="entry name" value="GNAT_dom"/>
</dbReference>
<dbReference type="CDD" id="cd04301">
    <property type="entry name" value="NAT_SF"/>
    <property type="match status" value="1"/>
</dbReference>
<sequence>MSVTIRQATPADSAMLATLGKQTFESAFASQNTPENMEAYVSEAFTTEAFTEDIQDVNSLYYVAYLNDSPVGYAKLRQNNNPEELTDPLPIELQRIYVDYNQIGTGVGKHLMEHCLQVSRQQGFQTIWLGVWEHNTKAISFYQKWGFEVFGSHVFLLGDDPQTDLLMKKSL</sequence>
<feature type="domain" description="N-acetyltransferase" evidence="3">
    <location>
        <begin position="3"/>
        <end position="171"/>
    </location>
</feature>
<protein>
    <submittedName>
        <fullName evidence="4">GNAT family N-acetyltransferase</fullName>
    </submittedName>
</protein>
<keyword evidence="5" id="KW-1185">Reference proteome</keyword>
<reference evidence="4" key="1">
    <citation type="submission" date="2023-05" db="EMBL/GenBank/DDBJ databases">
        <authorList>
            <person name="Zhang X."/>
        </authorList>
    </citation>
    <scope>NUCLEOTIDE SEQUENCE</scope>
    <source>
        <strain evidence="4">BD1B2-1</strain>
    </source>
</reference>
<evidence type="ECO:0000313" key="5">
    <source>
        <dbReference type="Proteomes" id="UP001232063"/>
    </source>
</evidence>
<dbReference type="EMBL" id="JASJOU010000013">
    <property type="protein sequence ID" value="MDJ1504823.1"/>
    <property type="molecule type" value="Genomic_DNA"/>
</dbReference>
<proteinExistence type="predicted"/>
<name>A0AAE3UGD5_9BACT</name>
<gene>
    <name evidence="4" type="ORF">QNI22_29440</name>
</gene>
<dbReference type="Proteomes" id="UP001232063">
    <property type="component" value="Unassembled WGS sequence"/>
</dbReference>
<evidence type="ECO:0000259" key="3">
    <source>
        <dbReference type="PROSITE" id="PS51186"/>
    </source>
</evidence>
<dbReference type="RefSeq" id="WP_314516485.1">
    <property type="nucleotide sequence ID" value="NZ_JASJOU010000013.1"/>
</dbReference>
<dbReference type="InterPro" id="IPR050832">
    <property type="entry name" value="Bact_Acetyltransf"/>
</dbReference>
<evidence type="ECO:0000256" key="2">
    <source>
        <dbReference type="ARBA" id="ARBA00023315"/>
    </source>
</evidence>
<organism evidence="4 5">
    <name type="scientific">Xanthocytophaga agilis</name>
    <dbReference type="NCBI Taxonomy" id="3048010"/>
    <lineage>
        <taxon>Bacteria</taxon>
        <taxon>Pseudomonadati</taxon>
        <taxon>Bacteroidota</taxon>
        <taxon>Cytophagia</taxon>
        <taxon>Cytophagales</taxon>
        <taxon>Rhodocytophagaceae</taxon>
        <taxon>Xanthocytophaga</taxon>
    </lineage>
</organism>
<dbReference type="PANTHER" id="PTHR43877">
    <property type="entry name" value="AMINOALKYLPHOSPHONATE N-ACETYLTRANSFERASE-RELATED-RELATED"/>
    <property type="match status" value="1"/>
</dbReference>
<dbReference type="AlphaFoldDB" id="A0AAE3UGD5"/>
<dbReference type="Gene3D" id="3.40.630.30">
    <property type="match status" value="1"/>
</dbReference>
<evidence type="ECO:0000313" key="4">
    <source>
        <dbReference type="EMBL" id="MDJ1504823.1"/>
    </source>
</evidence>